<feature type="region of interest" description="Disordered" evidence="1">
    <location>
        <begin position="84"/>
        <end position="112"/>
    </location>
</feature>
<proteinExistence type="predicted"/>
<protein>
    <submittedName>
        <fullName evidence="3">Uncharacterized protein</fullName>
    </submittedName>
</protein>
<evidence type="ECO:0000313" key="3">
    <source>
        <dbReference type="EMBL" id="QHT29139.1"/>
    </source>
</evidence>
<dbReference type="EMBL" id="MN738869">
    <property type="protein sequence ID" value="QHT29139.1"/>
    <property type="molecule type" value="Genomic_DNA"/>
</dbReference>
<evidence type="ECO:0000256" key="1">
    <source>
        <dbReference type="SAM" id="MobiDB-lite"/>
    </source>
</evidence>
<reference evidence="3" key="1">
    <citation type="journal article" date="2020" name="Nature">
        <title>Giant virus diversity and host interactions through global metagenomics.</title>
        <authorList>
            <person name="Schulz F."/>
            <person name="Roux S."/>
            <person name="Paez-Espino D."/>
            <person name="Jungbluth S."/>
            <person name="Walsh D.A."/>
            <person name="Denef V.J."/>
            <person name="McMahon K.D."/>
            <person name="Konstantinidis K.T."/>
            <person name="Eloe-Fadrosh E.A."/>
            <person name="Kyrpides N.C."/>
            <person name="Woyke T."/>
        </authorList>
    </citation>
    <scope>NUCLEOTIDE SEQUENCE</scope>
    <source>
        <strain evidence="3">GVMAG-M-3300001351-8</strain>
    </source>
</reference>
<keyword evidence="2" id="KW-0472">Membrane</keyword>
<organism evidence="3">
    <name type="scientific">viral metagenome</name>
    <dbReference type="NCBI Taxonomy" id="1070528"/>
    <lineage>
        <taxon>unclassified sequences</taxon>
        <taxon>metagenomes</taxon>
        <taxon>organismal metagenomes</taxon>
    </lineage>
</organism>
<evidence type="ECO:0000256" key="2">
    <source>
        <dbReference type="SAM" id="Phobius"/>
    </source>
</evidence>
<name>A0A6C0ELH1_9ZZZZ</name>
<feature type="transmembrane region" description="Helical" evidence="2">
    <location>
        <begin position="55"/>
        <end position="75"/>
    </location>
</feature>
<accession>A0A6C0ELH1</accession>
<dbReference type="AlphaFoldDB" id="A0A6C0ELH1"/>
<keyword evidence="2" id="KW-1133">Transmembrane helix</keyword>
<keyword evidence="2" id="KW-0812">Transmembrane</keyword>
<sequence length="112" mass="12606">MFENQNHIHAIATVIGTLGGFQQQPDWFKAFAKTSLWQILMSTILIYQGGGNLSFTYSLVVAILFYTGIHLTSYIKFNMNGLENTDRSSHQTETIPSAEATEQEAESFLGYY</sequence>